<dbReference type="InterPro" id="IPR036390">
    <property type="entry name" value="WH_DNA-bd_sf"/>
</dbReference>
<dbReference type="InterPro" id="IPR036388">
    <property type="entry name" value="WH-like_DNA-bd_sf"/>
</dbReference>
<dbReference type="PROSITE" id="PS50995">
    <property type="entry name" value="HTH_MARR_2"/>
    <property type="match status" value="1"/>
</dbReference>
<name>A0ABX0Y173_9ACTN</name>
<dbReference type="PANTHER" id="PTHR33164:SF99">
    <property type="entry name" value="MARR FAMILY REGULATORY PROTEIN"/>
    <property type="match status" value="1"/>
</dbReference>
<dbReference type="SUPFAM" id="SSF46785">
    <property type="entry name" value="Winged helix' DNA-binding domain"/>
    <property type="match status" value="1"/>
</dbReference>
<dbReference type="Pfam" id="PF12802">
    <property type="entry name" value="MarR_2"/>
    <property type="match status" value="1"/>
</dbReference>
<dbReference type="PANTHER" id="PTHR33164">
    <property type="entry name" value="TRANSCRIPTIONAL REGULATOR, MARR FAMILY"/>
    <property type="match status" value="1"/>
</dbReference>
<keyword evidence="3" id="KW-1185">Reference proteome</keyword>
<dbReference type="SMART" id="SM00347">
    <property type="entry name" value="HTH_MARR"/>
    <property type="match status" value="1"/>
</dbReference>
<dbReference type="RefSeq" id="WP_167927017.1">
    <property type="nucleotide sequence ID" value="NZ_JAATVY010000016.1"/>
</dbReference>
<dbReference type="EMBL" id="JAATVY010000016">
    <property type="protein sequence ID" value="NJC72106.1"/>
    <property type="molecule type" value="Genomic_DNA"/>
</dbReference>
<dbReference type="PRINTS" id="PR00598">
    <property type="entry name" value="HTHMARR"/>
</dbReference>
<feature type="domain" description="HTH marR-type" evidence="1">
    <location>
        <begin position="1"/>
        <end position="147"/>
    </location>
</feature>
<dbReference type="Proteomes" id="UP000722989">
    <property type="component" value="Unassembled WGS sequence"/>
</dbReference>
<evidence type="ECO:0000313" key="2">
    <source>
        <dbReference type="EMBL" id="NJC72106.1"/>
    </source>
</evidence>
<evidence type="ECO:0000313" key="3">
    <source>
        <dbReference type="Proteomes" id="UP000722989"/>
    </source>
</evidence>
<proteinExistence type="predicted"/>
<accession>A0ABX0Y173</accession>
<reference evidence="2 3" key="1">
    <citation type="submission" date="2020-03" db="EMBL/GenBank/DDBJ databases">
        <title>WGS of the type strain of Planosporangium spp.</title>
        <authorList>
            <person name="Thawai C."/>
        </authorList>
    </citation>
    <scope>NUCLEOTIDE SEQUENCE [LARGE SCALE GENOMIC DNA]</scope>
    <source>
        <strain evidence="2 3">TBRC 5610</strain>
    </source>
</reference>
<evidence type="ECO:0000259" key="1">
    <source>
        <dbReference type="PROSITE" id="PS50995"/>
    </source>
</evidence>
<comment type="caution">
    <text evidence="2">The sequence shown here is derived from an EMBL/GenBank/DDBJ whole genome shotgun (WGS) entry which is preliminary data.</text>
</comment>
<dbReference type="InterPro" id="IPR000835">
    <property type="entry name" value="HTH_MarR-typ"/>
</dbReference>
<protein>
    <submittedName>
        <fullName evidence="2">MarR family transcriptional regulator</fullName>
    </submittedName>
</protein>
<sequence length="168" mass="18551">MAEARWLDAEEQRTWRTFLGATHLLFDRLDRELQRDAGIPHAYYEILVRLSEAPERSLRMSELARHTGSSRSRLSHAVARLEERGWVARRDCATDKRGQLAVLTDDGYAALAAAAPGHVHGVRVHLFDALTPEQVRQLRQISEAIIGPLAAGDAAVTAAPPADGGRTR</sequence>
<dbReference type="InterPro" id="IPR039422">
    <property type="entry name" value="MarR/SlyA-like"/>
</dbReference>
<gene>
    <name evidence="2" type="ORF">HC031_20645</name>
</gene>
<organism evidence="2 3">
    <name type="scientific">Planosporangium thailandense</name>
    <dbReference type="NCBI Taxonomy" id="765197"/>
    <lineage>
        <taxon>Bacteria</taxon>
        <taxon>Bacillati</taxon>
        <taxon>Actinomycetota</taxon>
        <taxon>Actinomycetes</taxon>
        <taxon>Micromonosporales</taxon>
        <taxon>Micromonosporaceae</taxon>
        <taxon>Planosporangium</taxon>
    </lineage>
</organism>
<dbReference type="Gene3D" id="1.10.10.10">
    <property type="entry name" value="Winged helix-like DNA-binding domain superfamily/Winged helix DNA-binding domain"/>
    <property type="match status" value="1"/>
</dbReference>